<proteinExistence type="predicted"/>
<dbReference type="AlphaFoldDB" id="Q93GW4"/>
<gene>
    <name evidence="1" type="primary">flp</name>
</gene>
<evidence type="ECO:0000313" key="1">
    <source>
        <dbReference type="EMBL" id="BAB64549.1"/>
    </source>
</evidence>
<protein>
    <submittedName>
        <fullName evidence="1">Fimbrial protein Flp</fullName>
    </submittedName>
</protein>
<dbReference type="EMBL" id="AB071173">
    <property type="protein sequence ID" value="BAB64549.1"/>
    <property type="molecule type" value="Genomic_DNA"/>
</dbReference>
<reference evidence="1" key="1">
    <citation type="submission" date="2001-09" db="EMBL/GenBank/DDBJ databases">
        <title>Sequence and transcript analysis of fimbrial major subunit gene (flp) in Actinobacillus actinomycetemcomitans.</title>
        <authorList>
            <person name="Tanimoto I."/>
            <person name="Kokeguchi S."/>
            <person name="Inoue T."/>
            <person name="Ohta H."/>
            <person name="Fukui K."/>
            <person name="Takashiba S."/>
            <person name="Murayama Y."/>
        </authorList>
    </citation>
    <scope>NUCLEOTIDE SEQUENCE</scope>
    <source>
        <strain evidence="1">2303</strain>
    </source>
</reference>
<name>Q93GW4_AGGAC</name>
<sequence>MLNTLTTKAYIKAQLKQSVLSEKIKQV</sequence>
<accession>Q93GW4</accession>
<organism evidence="1">
    <name type="scientific">Aggregatibacter actinomycetemcomitans</name>
    <name type="common">Actinobacillus actinomycetemcomitans</name>
    <name type="synonym">Haemophilus actinomycetemcomitans</name>
    <dbReference type="NCBI Taxonomy" id="714"/>
    <lineage>
        <taxon>Bacteria</taxon>
        <taxon>Pseudomonadati</taxon>
        <taxon>Pseudomonadota</taxon>
        <taxon>Gammaproteobacteria</taxon>
        <taxon>Pasteurellales</taxon>
        <taxon>Pasteurellaceae</taxon>
        <taxon>Aggregatibacter</taxon>
    </lineage>
</organism>